<feature type="domain" description="PPM-type phosphatase" evidence="1">
    <location>
        <begin position="7"/>
        <end position="253"/>
    </location>
</feature>
<dbReference type="PANTHER" id="PTHR47992">
    <property type="entry name" value="PROTEIN PHOSPHATASE"/>
    <property type="match status" value="1"/>
</dbReference>
<dbReference type="Gene3D" id="3.60.40.10">
    <property type="entry name" value="PPM-type phosphatase domain"/>
    <property type="match status" value="1"/>
</dbReference>
<gene>
    <name evidence="2" type="ordered locus">MBIO_0510</name>
</gene>
<dbReference type="AlphaFoldDB" id="C4XF53"/>
<evidence type="ECO:0000313" key="2">
    <source>
        <dbReference type="EMBL" id="BAH69775.1"/>
    </source>
</evidence>
<dbReference type="InterPro" id="IPR015655">
    <property type="entry name" value="PP2C"/>
</dbReference>
<sequence length="260" mass="29332">MRYQIMEYGITSDMGRVRLENQDKASYFTKGNYVLLILCDGMGGHYGGGIASRTTINTFNKIFNNSIPAENSEIKDYVSWFKKTVDASRDEMIKISANDEAKLDMGTTVTAALLNTKTKLLLIFNIGDSRTYAMTTFGELKQISIDHNLYNKLINEEGKSPYEAKLNRFHASLTSALGPDKKTKIEVFDLSSQYEHVYSLLVTSDGVHDFIEKPKMEMILRENLNAEDMTKKLVKEALDNKSTDNCSAGMVVLDNLKEWS</sequence>
<dbReference type="HOGENOM" id="CLU_034545_4_1_14"/>
<reference evidence="2 3" key="1">
    <citation type="journal article" date="2009" name="Curr. Microbiol.">
        <title>Molecular cloning and expression of a novel cholinephosphotransferase involved in glycoglycerophospholipid biosynthesis of Mycoplasma fermentans.</title>
        <authorList>
            <person name="Ishida N."/>
            <person name="Irikura D."/>
            <person name="Matsuda K."/>
            <person name="Sato S."/>
            <person name="Asano K."/>
        </authorList>
    </citation>
    <scope>NUCLEOTIDE SEQUENCE [LARGE SCALE GENOMIC DNA]</scope>
    <source>
        <strain evidence="3">ATCC 19989 / NBRC 14854 / NCTC 10117 / PG18</strain>
    </source>
</reference>
<evidence type="ECO:0000313" key="3">
    <source>
        <dbReference type="Proteomes" id="UP000006810"/>
    </source>
</evidence>
<dbReference type="PATRIC" id="fig|496833.3.peg.95"/>
<dbReference type="SUPFAM" id="SSF81606">
    <property type="entry name" value="PP2C-like"/>
    <property type="match status" value="1"/>
</dbReference>
<dbReference type="SMART" id="SM00332">
    <property type="entry name" value="PP2Cc"/>
    <property type="match status" value="1"/>
</dbReference>
<dbReference type="EMBL" id="AP009608">
    <property type="protein sequence ID" value="BAH69775.1"/>
    <property type="molecule type" value="Genomic_DNA"/>
</dbReference>
<evidence type="ECO:0000259" key="1">
    <source>
        <dbReference type="PROSITE" id="PS51746"/>
    </source>
</evidence>
<dbReference type="GO" id="GO:0004722">
    <property type="term" value="F:protein serine/threonine phosphatase activity"/>
    <property type="evidence" value="ECO:0007669"/>
    <property type="project" value="InterPro"/>
</dbReference>
<dbReference type="InterPro" id="IPR036457">
    <property type="entry name" value="PPM-type-like_dom_sf"/>
</dbReference>
<dbReference type="PROSITE" id="PS51746">
    <property type="entry name" value="PPM_2"/>
    <property type="match status" value="1"/>
</dbReference>
<dbReference type="eggNOG" id="COG0631">
    <property type="taxonomic scope" value="Bacteria"/>
</dbReference>
<dbReference type="SMART" id="SM00331">
    <property type="entry name" value="PP2C_SIG"/>
    <property type="match status" value="1"/>
</dbReference>
<organism evidence="2 3">
    <name type="scientific">Mycoplasmopsis fermentans (strain ATCC 19989 / NBRC 14854 / NCTC 10117 / PG18)</name>
    <name type="common">Mycoplasma fermentans</name>
    <dbReference type="NCBI Taxonomy" id="496833"/>
    <lineage>
        <taxon>Bacteria</taxon>
        <taxon>Bacillati</taxon>
        <taxon>Mycoplasmatota</taxon>
        <taxon>Mycoplasmoidales</taxon>
        <taxon>Metamycoplasmataceae</taxon>
        <taxon>Mycoplasmopsis</taxon>
    </lineage>
</organism>
<name>C4XF53_MYCFP</name>
<dbReference type="Proteomes" id="UP000006810">
    <property type="component" value="Chromosome"/>
</dbReference>
<dbReference type="Pfam" id="PF13672">
    <property type="entry name" value="PP2C_2"/>
    <property type="match status" value="1"/>
</dbReference>
<protein>
    <recommendedName>
        <fullName evidence="1">PPM-type phosphatase domain-containing protein</fullName>
    </recommendedName>
</protein>
<keyword evidence="3" id="KW-1185">Reference proteome</keyword>
<dbReference type="CDD" id="cd00143">
    <property type="entry name" value="PP2Cc"/>
    <property type="match status" value="1"/>
</dbReference>
<proteinExistence type="predicted"/>
<accession>C4XF53</accession>
<dbReference type="KEGG" id="mfp:MBIO_0510"/>
<dbReference type="InterPro" id="IPR001932">
    <property type="entry name" value="PPM-type_phosphatase-like_dom"/>
</dbReference>